<evidence type="ECO:0000313" key="2">
    <source>
        <dbReference type="EMBL" id="MDM4016502.1"/>
    </source>
</evidence>
<dbReference type="RefSeq" id="WP_289164144.1">
    <property type="nucleotide sequence ID" value="NZ_CP141221.1"/>
</dbReference>
<dbReference type="EMBL" id="JASZZN010000009">
    <property type="protein sequence ID" value="MDM4016502.1"/>
    <property type="molecule type" value="Genomic_DNA"/>
</dbReference>
<accession>A0ABT7PJ25</accession>
<evidence type="ECO:0000256" key="1">
    <source>
        <dbReference type="SAM" id="MobiDB-lite"/>
    </source>
</evidence>
<evidence type="ECO:0000313" key="3">
    <source>
        <dbReference type="Proteomes" id="UP001239462"/>
    </source>
</evidence>
<sequence length="307" mass="34958">MTNSLCLGGYRTPTEGMEWSKIKRYLLPVSSQGCSMRISQMVAAILLAGSLLDVAPLPAQEVDWHQRFAEQAAKYELSHRESGATFEMLEKPILHYTTPTRMGGDGSVFLWTDQSAPVAIGTCFTYVYQGRTNRKNAFNVLTNQPIKAVYEKQTVWMPPENAIGFKAIPNAPPPAENPRSRETQMRGLSRQFSLEVTNRDGRVEQCRLMSKPLYSYETEDRTGSLFSFAVGTDPEAVLMIEQSADSSGKPQWHYAWARFSFYPLTAKHRGIEVWRKEGSENLRGSLLLRTDYQQERYITFRPEYIEN</sequence>
<name>A0ABT7PJ25_9BACT</name>
<gene>
    <name evidence="2" type="ORF">QTN89_13745</name>
</gene>
<protein>
    <submittedName>
        <fullName evidence="2">Uncharacterized protein</fullName>
    </submittedName>
</protein>
<keyword evidence="3" id="KW-1185">Reference proteome</keyword>
<proteinExistence type="predicted"/>
<comment type="caution">
    <text evidence="2">The sequence shown here is derived from an EMBL/GenBank/DDBJ whole genome shotgun (WGS) entry which is preliminary data.</text>
</comment>
<reference evidence="2 3" key="1">
    <citation type="submission" date="2023-06" db="EMBL/GenBank/DDBJ databases">
        <title>Roseiconus lacunae JC819 isolated from Gulf of Mannar region, Tamil Nadu.</title>
        <authorList>
            <person name="Pk S."/>
            <person name="Ch S."/>
            <person name="Ch V.R."/>
        </authorList>
    </citation>
    <scope>NUCLEOTIDE SEQUENCE [LARGE SCALE GENOMIC DNA]</scope>
    <source>
        <strain evidence="2 3">JC819</strain>
    </source>
</reference>
<dbReference type="Proteomes" id="UP001239462">
    <property type="component" value="Unassembled WGS sequence"/>
</dbReference>
<organism evidence="2 3">
    <name type="scientific">Roseiconus lacunae</name>
    <dbReference type="NCBI Taxonomy" id="2605694"/>
    <lineage>
        <taxon>Bacteria</taxon>
        <taxon>Pseudomonadati</taxon>
        <taxon>Planctomycetota</taxon>
        <taxon>Planctomycetia</taxon>
        <taxon>Pirellulales</taxon>
        <taxon>Pirellulaceae</taxon>
        <taxon>Roseiconus</taxon>
    </lineage>
</organism>
<feature type="region of interest" description="Disordered" evidence="1">
    <location>
        <begin position="166"/>
        <end position="185"/>
    </location>
</feature>